<evidence type="ECO:0000256" key="1">
    <source>
        <dbReference type="SAM" id="SignalP"/>
    </source>
</evidence>
<dbReference type="RefSeq" id="WP_261696392.1">
    <property type="nucleotide sequence ID" value="NZ_CP104694.1"/>
</dbReference>
<accession>A0ABY6BI33</accession>
<organism evidence="2 3">
    <name type="scientific">Tahibacter amnicola</name>
    <dbReference type="NCBI Taxonomy" id="2976241"/>
    <lineage>
        <taxon>Bacteria</taxon>
        <taxon>Pseudomonadati</taxon>
        <taxon>Pseudomonadota</taxon>
        <taxon>Gammaproteobacteria</taxon>
        <taxon>Lysobacterales</taxon>
        <taxon>Rhodanobacteraceae</taxon>
        <taxon>Tahibacter</taxon>
    </lineage>
</organism>
<name>A0ABY6BI33_9GAMM</name>
<dbReference type="InterPro" id="IPR018642">
    <property type="entry name" value="DUF2066"/>
</dbReference>
<dbReference type="Pfam" id="PF09839">
    <property type="entry name" value="DUF2066"/>
    <property type="match status" value="1"/>
</dbReference>
<proteinExistence type="predicted"/>
<keyword evidence="3" id="KW-1185">Reference proteome</keyword>
<reference evidence="2" key="1">
    <citation type="submission" date="2022-09" db="EMBL/GenBank/DDBJ databases">
        <title>Tahibacter sp. nov., isolated from a fresh water.</title>
        <authorList>
            <person name="Baek J.H."/>
            <person name="Lee J.K."/>
            <person name="Kim J.M."/>
            <person name="Jeon C.O."/>
        </authorList>
    </citation>
    <scope>NUCLEOTIDE SEQUENCE</scope>
    <source>
        <strain evidence="2">W38</strain>
    </source>
</reference>
<gene>
    <name evidence="2" type="ORF">N4264_07250</name>
</gene>
<protein>
    <submittedName>
        <fullName evidence="2">DUF2066 domain-containing protein</fullName>
    </submittedName>
</protein>
<evidence type="ECO:0000313" key="2">
    <source>
        <dbReference type="EMBL" id="UXI69437.1"/>
    </source>
</evidence>
<evidence type="ECO:0000313" key="3">
    <source>
        <dbReference type="Proteomes" id="UP001064632"/>
    </source>
</evidence>
<sequence length="357" mass="38370">MRYARLFARLAAVLLALASGLAMAQSPALSLYAGEVPVPDQSDEQRVEALRNALAQVVVKLTGDKSVLANESVAKAVADAERYVQRYQYQQEVVTEGDQPVARLSLIATFDRAAVDRLVRERGLRVWAPAARAPLLAWVAIDDGAGPRLLAGGDAGAQSMQHSAQMRGLGLAWPARGDADWEALALQSVWSGDLAALSADAARYQTDSLFVAQLRRIGDSWSGRWTLVQGGQVVGTWDTKDGDMAGLLAAAVDEAANRIGTRSAQVPEERRITSARVWISGIASASDYARVFDVLGHNNLVRDFTPEQARGDGVLMKLTLNLALDRWLAYLPPEGDLRLVNAAPPLEGVEATLALTH</sequence>
<keyword evidence="1" id="KW-0732">Signal</keyword>
<dbReference type="Proteomes" id="UP001064632">
    <property type="component" value="Chromosome"/>
</dbReference>
<dbReference type="EMBL" id="CP104694">
    <property type="protein sequence ID" value="UXI69437.1"/>
    <property type="molecule type" value="Genomic_DNA"/>
</dbReference>
<feature type="chain" id="PRO_5046132931" evidence="1">
    <location>
        <begin position="25"/>
        <end position="357"/>
    </location>
</feature>
<feature type="signal peptide" evidence="1">
    <location>
        <begin position="1"/>
        <end position="24"/>
    </location>
</feature>